<evidence type="ECO:0000256" key="2">
    <source>
        <dbReference type="SAM" id="SignalP"/>
    </source>
</evidence>
<keyword evidence="2" id="KW-0732">Signal</keyword>
<feature type="region of interest" description="Disordered" evidence="1">
    <location>
        <begin position="32"/>
        <end position="101"/>
    </location>
</feature>
<keyword evidence="4" id="KW-1185">Reference proteome</keyword>
<sequence length="255" mass="26064">MTRRHQIRTVTALGLAAPLLVGLSLGAGSVAGAQPAAPTAPGTQAPTEVAHRGEHPTDLFTTGPQNFSELGESAVPSSSVAQELGDRVSPDSGDDASCDASLDVDDPTGVAACTVTGYSGTTETYYAYVASGAVADVDYELYFAKDTPLSSAARTALNDGSNGTGVYPVFDETDGDAPQVLEPSLAVDRANYVLDGIGRDDLTVRTVQEDVDLRVPEPVSGTAVEEVSGRTVGVTLLPITTQGEAPALLVSIDGP</sequence>
<evidence type="ECO:0000313" key="4">
    <source>
        <dbReference type="Proteomes" id="UP001519290"/>
    </source>
</evidence>
<name>A0ABS4X2L9_9MICO</name>
<dbReference type="Proteomes" id="UP001519290">
    <property type="component" value="Unassembled WGS sequence"/>
</dbReference>
<gene>
    <name evidence="3" type="ORF">JOF43_002659</name>
</gene>
<evidence type="ECO:0000313" key="3">
    <source>
        <dbReference type="EMBL" id="MBP2382702.1"/>
    </source>
</evidence>
<reference evidence="3 4" key="1">
    <citation type="submission" date="2021-03" db="EMBL/GenBank/DDBJ databases">
        <title>Sequencing the genomes of 1000 actinobacteria strains.</title>
        <authorList>
            <person name="Klenk H.-P."/>
        </authorList>
    </citation>
    <scope>NUCLEOTIDE SEQUENCE [LARGE SCALE GENOMIC DNA]</scope>
    <source>
        <strain evidence="3 4">DSM 14566</strain>
    </source>
</reference>
<feature type="signal peptide" evidence="2">
    <location>
        <begin position="1"/>
        <end position="33"/>
    </location>
</feature>
<feature type="compositionally biased region" description="Low complexity" evidence="1">
    <location>
        <begin position="32"/>
        <end position="47"/>
    </location>
</feature>
<dbReference type="RefSeq" id="WP_209902714.1">
    <property type="nucleotide sequence ID" value="NZ_BAAAJW010000007.1"/>
</dbReference>
<proteinExistence type="predicted"/>
<accession>A0ABS4X2L9</accession>
<feature type="compositionally biased region" description="Polar residues" evidence="1">
    <location>
        <begin position="59"/>
        <end position="68"/>
    </location>
</feature>
<organism evidence="3 4">
    <name type="scientific">Brachybacterium sacelli</name>
    <dbReference type="NCBI Taxonomy" id="173364"/>
    <lineage>
        <taxon>Bacteria</taxon>
        <taxon>Bacillati</taxon>
        <taxon>Actinomycetota</taxon>
        <taxon>Actinomycetes</taxon>
        <taxon>Micrococcales</taxon>
        <taxon>Dermabacteraceae</taxon>
        <taxon>Brachybacterium</taxon>
    </lineage>
</organism>
<comment type="caution">
    <text evidence="3">The sequence shown here is derived from an EMBL/GenBank/DDBJ whole genome shotgun (WGS) entry which is preliminary data.</text>
</comment>
<feature type="chain" id="PRO_5047408502" evidence="2">
    <location>
        <begin position="34"/>
        <end position="255"/>
    </location>
</feature>
<feature type="compositionally biased region" description="Acidic residues" evidence="1">
    <location>
        <begin position="92"/>
        <end position="101"/>
    </location>
</feature>
<dbReference type="EMBL" id="JAGIOD010000001">
    <property type="protein sequence ID" value="MBP2382702.1"/>
    <property type="molecule type" value="Genomic_DNA"/>
</dbReference>
<evidence type="ECO:0000256" key="1">
    <source>
        <dbReference type="SAM" id="MobiDB-lite"/>
    </source>
</evidence>
<protein>
    <submittedName>
        <fullName evidence="3">Uncharacterized protein</fullName>
    </submittedName>
</protein>